<dbReference type="Gene3D" id="3.30.1490.120">
    <property type="entry name" value="RNA polymerase Rpb7-like, N-terminal domain"/>
    <property type="match status" value="1"/>
</dbReference>
<keyword evidence="1" id="KW-0240">DNA-directed RNA polymerase</keyword>
<dbReference type="InterPro" id="IPR036898">
    <property type="entry name" value="RNA_pol_Rpb7-like_N_sf"/>
</dbReference>
<dbReference type="EMBL" id="MN740556">
    <property type="protein sequence ID" value="QHU33251.1"/>
    <property type="molecule type" value="Genomic_DNA"/>
</dbReference>
<dbReference type="SUPFAM" id="SSF88798">
    <property type="entry name" value="N-terminal, heterodimerisation domain of RBP7 (RpoE)"/>
    <property type="match status" value="1"/>
</dbReference>
<name>A0A6C0LU16_9ZZZZ</name>
<proteinExistence type="predicted"/>
<keyword evidence="2" id="KW-0804">Transcription</keyword>
<evidence type="ECO:0000256" key="2">
    <source>
        <dbReference type="ARBA" id="ARBA00023163"/>
    </source>
</evidence>
<organism evidence="3">
    <name type="scientific">viral metagenome</name>
    <dbReference type="NCBI Taxonomy" id="1070528"/>
    <lineage>
        <taxon>unclassified sequences</taxon>
        <taxon>metagenomes</taxon>
        <taxon>organismal metagenomes</taxon>
    </lineage>
</organism>
<accession>A0A6C0LU16</accession>
<dbReference type="GO" id="GO:0000428">
    <property type="term" value="C:DNA-directed RNA polymerase complex"/>
    <property type="evidence" value="ECO:0007669"/>
    <property type="project" value="UniProtKB-KW"/>
</dbReference>
<dbReference type="AlphaFoldDB" id="A0A6C0LU16"/>
<evidence type="ECO:0000256" key="1">
    <source>
        <dbReference type="ARBA" id="ARBA00022478"/>
    </source>
</evidence>
<protein>
    <submittedName>
        <fullName evidence="3">Uncharacterized protein</fullName>
    </submittedName>
</protein>
<reference evidence="3" key="1">
    <citation type="journal article" date="2020" name="Nature">
        <title>Giant virus diversity and host interactions through global metagenomics.</title>
        <authorList>
            <person name="Schulz F."/>
            <person name="Roux S."/>
            <person name="Paez-Espino D."/>
            <person name="Jungbluth S."/>
            <person name="Walsh D.A."/>
            <person name="Denef V.J."/>
            <person name="McMahon K.D."/>
            <person name="Konstantinidis K.T."/>
            <person name="Eloe-Fadrosh E.A."/>
            <person name="Kyrpides N.C."/>
            <person name="Woyke T."/>
        </authorList>
    </citation>
    <scope>NUCLEOTIDE SEQUENCE</scope>
    <source>
        <strain evidence="3">GVMAG-S-1014582-52</strain>
    </source>
</reference>
<evidence type="ECO:0000313" key="3">
    <source>
        <dbReference type="EMBL" id="QHU33251.1"/>
    </source>
</evidence>
<sequence length="200" mass="22648">MTQMNLYCQTQLETKVTLLPGQINADMDDALLNNLKEKVELKADSGGIVLKVNEIVDYDYGIIDKINFMGSTVYNVKYKCFFCAPIANLELICSVDNIVKGFLVGHNGPIIIVVQLNNINIQQFEIKDEKIIHKKTKKIVEKGNYVKVSIINIGNNKGEKMISTVCKLIDIATEKEIDRFKKEQELVIQGSKEDDKTEYI</sequence>